<dbReference type="PANTHER" id="PTHR22576:SF37">
    <property type="entry name" value="MUCOSA-ASSOCIATED LYMPHOID TISSUE LYMPHOMA TRANSLOCATION PROTEIN 1"/>
    <property type="match status" value="1"/>
</dbReference>
<dbReference type="PROSITE" id="PS00018">
    <property type="entry name" value="EF_HAND_1"/>
    <property type="match status" value="1"/>
</dbReference>
<dbReference type="InterPro" id="IPR018247">
    <property type="entry name" value="EF_Hand_1_Ca_BS"/>
</dbReference>
<evidence type="ECO:0000313" key="3">
    <source>
        <dbReference type="Proteomes" id="UP001164459"/>
    </source>
</evidence>
<dbReference type="Pfam" id="PF00656">
    <property type="entry name" value="Peptidase_C14"/>
    <property type="match status" value="1"/>
</dbReference>
<reference evidence="2" key="1">
    <citation type="submission" date="2022-11" db="EMBL/GenBank/DDBJ databases">
        <title>Minimal conservation of predation-associated metabolite biosynthetic gene clusters underscores biosynthetic potential of Myxococcota including descriptions for ten novel species: Archangium lansinium sp. nov., Myxococcus landrumus sp. nov., Nannocystis bai.</title>
        <authorList>
            <person name="Ahearne A."/>
            <person name="Stevens C."/>
            <person name="Dowd S."/>
        </authorList>
    </citation>
    <scope>NUCLEOTIDE SEQUENCE</scope>
    <source>
        <strain evidence="2">Fl3</strain>
    </source>
</reference>
<dbReference type="PANTHER" id="PTHR22576">
    <property type="entry name" value="MUCOSA ASSOCIATED LYMPHOID TISSUE LYMPHOMA TRANSLOCATION PROTEIN 1/PARACASPASE"/>
    <property type="match status" value="1"/>
</dbReference>
<dbReference type="EMBL" id="CP114040">
    <property type="protein sequence ID" value="WAS99093.1"/>
    <property type="molecule type" value="Genomic_DNA"/>
</dbReference>
<dbReference type="NCBIfam" id="NF047832">
    <property type="entry name" value="caspase_w_EACC1"/>
    <property type="match status" value="1"/>
</dbReference>
<name>A0ABY7HJ06_9BACT</name>
<dbReference type="Gene3D" id="3.40.50.1460">
    <property type="match status" value="1"/>
</dbReference>
<dbReference type="RefSeq" id="WP_269041454.1">
    <property type="nucleotide sequence ID" value="NZ_CP114040.1"/>
</dbReference>
<organism evidence="2 3">
    <name type="scientific">Nannocystis punicea</name>
    <dbReference type="NCBI Taxonomy" id="2995304"/>
    <lineage>
        <taxon>Bacteria</taxon>
        <taxon>Pseudomonadati</taxon>
        <taxon>Myxococcota</taxon>
        <taxon>Polyangia</taxon>
        <taxon>Nannocystales</taxon>
        <taxon>Nannocystaceae</taxon>
        <taxon>Nannocystis</taxon>
    </lineage>
</organism>
<gene>
    <name evidence="2" type="ORF">O0S08_23435</name>
</gene>
<evidence type="ECO:0000259" key="1">
    <source>
        <dbReference type="Pfam" id="PF00656"/>
    </source>
</evidence>
<feature type="domain" description="Peptidase C14 caspase" evidence="1">
    <location>
        <begin position="3"/>
        <end position="219"/>
    </location>
</feature>
<dbReference type="Proteomes" id="UP001164459">
    <property type="component" value="Chromosome"/>
</dbReference>
<dbReference type="SUPFAM" id="SSF52129">
    <property type="entry name" value="Caspase-like"/>
    <property type="match status" value="1"/>
</dbReference>
<keyword evidence="3" id="KW-1185">Reference proteome</keyword>
<proteinExistence type="predicted"/>
<accession>A0ABY7HJ06</accession>
<protein>
    <submittedName>
        <fullName evidence="2">Caspase family protein</fullName>
    </submittedName>
</protein>
<evidence type="ECO:0000313" key="2">
    <source>
        <dbReference type="EMBL" id="WAS99093.1"/>
    </source>
</evidence>
<dbReference type="InterPro" id="IPR029030">
    <property type="entry name" value="Caspase-like_dom_sf"/>
</dbReference>
<sequence>MARRVALVVGVSNYYTGLAPLPSSLRDAEMIAAVLRDVAGFDDVQRLQNPDHLRLAEAVELLFTDRDPNDLVLFYFSGHGIKDDRGHLFFAVPETRRHANGELVRASAVNSRHVHDAMSNCRSRRQVVILDCCFSGAFADGTHAKDAGRVDLREFLGGEGRAVLASSSATQYSFDAQDSGLSTYTQFLVHGITTGEADLNHDGLVTADELHEYARSKVQAIRPAMSPQILPSKEGYSIVISKAQRVDPVLAYAAKVRELADPSGAIPVVAAQVLNLHRQQLGLSDEQASRLADAELGPLRERAANRALLRRAVFEARRKKRVGAERPLLNELRVALNLSEGDLRSLLDEPITLQRQKVRGWRFWPERMAAVSAVLVAVLVLLTLARPAWQAWREDAADASQLQPNAVRPRESPVRSVTTTSAPRDRPWWCICYLRTDRQPLTACRETPADCESLRRVIDGGTGDILAGSATTGCEAVHAQHPRDVLVGGAWRPSQKAGAWISDGACLLRGPGR</sequence>
<dbReference type="InterPro" id="IPR011600">
    <property type="entry name" value="Pept_C14_caspase"/>
</dbReference>
<dbReference type="InterPro" id="IPR052039">
    <property type="entry name" value="Caspase-related_regulators"/>
</dbReference>